<dbReference type="AlphaFoldDB" id="A0A8T3B825"/>
<dbReference type="SMR" id="A0A8T3B825"/>
<accession>A0A8T3B825</accession>
<dbReference type="PANTHER" id="PTHR32054:SF31">
    <property type="entry name" value="PROTEIN WEAK CHLOROPLAST MOVEMENT UNDER BLUE LIGHT 1"/>
    <property type="match status" value="1"/>
</dbReference>
<evidence type="ECO:0000313" key="6">
    <source>
        <dbReference type="Proteomes" id="UP000829196"/>
    </source>
</evidence>
<protein>
    <recommendedName>
        <fullName evidence="7">Protein WEAK CHLOROPLAST MOVEMENT UNDER BLUE LIGHT 1-like</fullName>
    </recommendedName>
</protein>
<reference evidence="5" key="1">
    <citation type="journal article" date="2022" name="Front. Genet.">
        <title>Chromosome-Scale Assembly of the Dendrobium nobile Genome Provides Insights Into the Molecular Mechanism of the Biosynthesis of the Medicinal Active Ingredient of Dendrobium.</title>
        <authorList>
            <person name="Xu Q."/>
            <person name="Niu S.-C."/>
            <person name="Li K.-L."/>
            <person name="Zheng P.-J."/>
            <person name="Zhang X.-J."/>
            <person name="Jia Y."/>
            <person name="Liu Y."/>
            <person name="Niu Y.-X."/>
            <person name="Yu L.-H."/>
            <person name="Chen D.-F."/>
            <person name="Zhang G.-Q."/>
        </authorList>
    </citation>
    <scope>NUCLEOTIDE SEQUENCE</scope>
    <source>
        <tissue evidence="5">Leaf</tissue>
    </source>
</reference>
<evidence type="ECO:0008006" key="7">
    <source>
        <dbReference type="Google" id="ProtNLM"/>
    </source>
</evidence>
<organism evidence="5 6">
    <name type="scientific">Dendrobium nobile</name>
    <name type="common">Orchid</name>
    <dbReference type="NCBI Taxonomy" id="94219"/>
    <lineage>
        <taxon>Eukaryota</taxon>
        <taxon>Viridiplantae</taxon>
        <taxon>Streptophyta</taxon>
        <taxon>Embryophyta</taxon>
        <taxon>Tracheophyta</taxon>
        <taxon>Spermatophyta</taxon>
        <taxon>Magnoliopsida</taxon>
        <taxon>Liliopsida</taxon>
        <taxon>Asparagales</taxon>
        <taxon>Orchidaceae</taxon>
        <taxon>Epidendroideae</taxon>
        <taxon>Malaxideae</taxon>
        <taxon>Dendrobiinae</taxon>
        <taxon>Dendrobium</taxon>
    </lineage>
</organism>
<feature type="coiled-coil region" evidence="3">
    <location>
        <begin position="288"/>
        <end position="322"/>
    </location>
</feature>
<comment type="caution">
    <text evidence="5">The sequence shown here is derived from an EMBL/GenBank/DDBJ whole genome shotgun (WGS) entry which is preliminary data.</text>
</comment>
<feature type="compositionally biased region" description="Polar residues" evidence="4">
    <location>
        <begin position="787"/>
        <end position="797"/>
    </location>
</feature>
<feature type="region of interest" description="Disordered" evidence="4">
    <location>
        <begin position="1"/>
        <end position="102"/>
    </location>
</feature>
<keyword evidence="6" id="KW-1185">Reference proteome</keyword>
<dbReference type="GO" id="GO:0009904">
    <property type="term" value="P:chloroplast accumulation movement"/>
    <property type="evidence" value="ECO:0007669"/>
    <property type="project" value="TreeGrafter"/>
</dbReference>
<feature type="compositionally biased region" description="Basic and acidic residues" evidence="4">
    <location>
        <begin position="759"/>
        <end position="782"/>
    </location>
</feature>
<gene>
    <name evidence="5" type="ORF">KFK09_013699</name>
</gene>
<feature type="compositionally biased region" description="Basic and acidic residues" evidence="4">
    <location>
        <begin position="26"/>
        <end position="40"/>
    </location>
</feature>
<feature type="region of interest" description="Disordered" evidence="4">
    <location>
        <begin position="759"/>
        <end position="806"/>
    </location>
</feature>
<dbReference type="Proteomes" id="UP000829196">
    <property type="component" value="Unassembled WGS sequence"/>
</dbReference>
<dbReference type="EMBL" id="JAGYWB010000010">
    <property type="protein sequence ID" value="KAI0507573.1"/>
    <property type="molecule type" value="Genomic_DNA"/>
</dbReference>
<feature type="coiled-coil region" evidence="3">
    <location>
        <begin position="517"/>
        <end position="565"/>
    </location>
</feature>
<evidence type="ECO:0000256" key="2">
    <source>
        <dbReference type="ARBA" id="ARBA00023054"/>
    </source>
</evidence>
<evidence type="ECO:0000256" key="3">
    <source>
        <dbReference type="SAM" id="Coils"/>
    </source>
</evidence>
<feature type="compositionally biased region" description="Polar residues" evidence="4">
    <location>
        <begin position="62"/>
        <end position="76"/>
    </location>
</feature>
<dbReference type="PANTHER" id="PTHR32054">
    <property type="entry name" value="HEAVY CHAIN, PUTATIVE, EXPRESSED-RELATED-RELATED"/>
    <property type="match status" value="1"/>
</dbReference>
<dbReference type="Pfam" id="PF05701">
    <property type="entry name" value="WEMBL"/>
    <property type="match status" value="1"/>
</dbReference>
<feature type="compositionally biased region" description="Polar residues" evidence="4">
    <location>
        <begin position="10"/>
        <end position="23"/>
    </location>
</feature>
<feature type="coiled-coil region" evidence="3">
    <location>
        <begin position="356"/>
        <end position="411"/>
    </location>
</feature>
<name>A0A8T3B825_DENNO</name>
<keyword evidence="2 3" id="KW-0175">Coiled coil</keyword>
<feature type="compositionally biased region" description="Low complexity" evidence="4">
    <location>
        <begin position="52"/>
        <end position="61"/>
    </location>
</feature>
<dbReference type="GO" id="GO:0009903">
    <property type="term" value="P:chloroplast avoidance movement"/>
    <property type="evidence" value="ECO:0007669"/>
    <property type="project" value="TreeGrafter"/>
</dbReference>
<comment type="similarity">
    <text evidence="1">Belongs to the WEB family.</text>
</comment>
<feature type="compositionally biased region" description="Basic and acidic residues" evidence="4">
    <location>
        <begin position="80"/>
        <end position="102"/>
    </location>
</feature>
<evidence type="ECO:0000313" key="5">
    <source>
        <dbReference type="EMBL" id="KAI0507573.1"/>
    </source>
</evidence>
<proteinExistence type="inferred from homology"/>
<dbReference type="OrthoDB" id="1931671at2759"/>
<evidence type="ECO:0000256" key="4">
    <source>
        <dbReference type="SAM" id="MobiDB-lite"/>
    </source>
</evidence>
<sequence>MLFKEPSLSPEESLQAEHQTSFPLMSDEKTDSGKEHKAVTKQDGSVGLTLESQSLASSQSSTGPVSSLENAVTSSLELRGSPKSDSIHISKDKQDCSAHHEDDSRVIDGEFACSAASNAGEAASLLPEEYHSTLAGDASKGTESELFCQYEGSSPPVFVDAQTNNNFFVNEISKIEEKLPLKLNGHHLQSHVQTPIKMKASESDVSNEHFKKVSVHRGFVDTTAPIESVKEAVSKFGGILDWKAHKALTIEKRNQIHCELEKIRGGIPTCRKDSEAAEVAEAEVLKELDNIKRLIEVLKLNIERAQTEEAQTKQDAQLAQLRAKEIEDGSANEASVASKTQLEVAKARSGAAVAELKTVKEEIMALQEQCTSLVGQVDITMRRSEEALSASKEIEKEVENLTLELITAKESLESAYAAHLEAEEHRMSAALERDVDFLNWDKEMKQAQQELYGLNEQLLQEKDLKVKLIVASSLLADLKKELAAYIESQLKEQSQNFAEEDKGKDSLDESKGFQLALASKKKELEDLKANVEMAKDEVTILRVAESSLKSELEKEKAELASSRQREGMALIAVSSVEAEIGKTIEEIKLVVEKEKEAREKMVELPKLLQEAALEADKSKSSAKMAREEQRKVIEEVEQVKYTLRTAKTRLTATSKEIEAAGASERLAFAAVKALQDNEDAAAMGDSSRGVTLPLEEYYTMSQKAHEAEEFSNQRITSATAQIQVAKLSELSSLQKLKEAYRMMDRMKEELSLATEKANKAKEGKLGVEQELRKWRAEHEQQRRASHGGQTAPNTPRSPTKIFDDGCETKTENIAGDKTEHTVPEFKPRKKSFFPHMVRFLARKRAQSRK</sequence>
<dbReference type="GO" id="GO:0005829">
    <property type="term" value="C:cytosol"/>
    <property type="evidence" value="ECO:0007669"/>
    <property type="project" value="TreeGrafter"/>
</dbReference>
<dbReference type="InterPro" id="IPR008545">
    <property type="entry name" value="Web"/>
</dbReference>
<evidence type="ECO:0000256" key="1">
    <source>
        <dbReference type="ARBA" id="ARBA00005485"/>
    </source>
</evidence>